<dbReference type="InterPro" id="IPR001754">
    <property type="entry name" value="OMPdeCOase_dom"/>
</dbReference>
<dbReference type="EC" id="4.1.1.23" evidence="7"/>
<name>A0ABU1UNJ9_9ACTN</name>
<feature type="active site" description="Proton donor" evidence="7">
    <location>
        <position position="95"/>
    </location>
</feature>
<dbReference type="SUPFAM" id="SSF51366">
    <property type="entry name" value="Ribulose-phoshate binding barrel"/>
    <property type="match status" value="1"/>
</dbReference>
<keyword evidence="5 7" id="KW-0456">Lyase</keyword>
<organism evidence="9 10">
    <name type="scientific">Aeromicrobium panaciterrae</name>
    <dbReference type="NCBI Taxonomy" id="363861"/>
    <lineage>
        <taxon>Bacteria</taxon>
        <taxon>Bacillati</taxon>
        <taxon>Actinomycetota</taxon>
        <taxon>Actinomycetes</taxon>
        <taxon>Propionibacteriales</taxon>
        <taxon>Nocardioidaceae</taxon>
        <taxon>Aeromicrobium</taxon>
    </lineage>
</organism>
<keyword evidence="3 7" id="KW-0210">Decarboxylase</keyword>
<evidence type="ECO:0000313" key="10">
    <source>
        <dbReference type="Proteomes" id="UP001257739"/>
    </source>
</evidence>
<comment type="caution">
    <text evidence="9">The sequence shown here is derived from an EMBL/GenBank/DDBJ whole genome shotgun (WGS) entry which is preliminary data.</text>
</comment>
<dbReference type="SMART" id="SM00934">
    <property type="entry name" value="OMPdecase"/>
    <property type="match status" value="1"/>
</dbReference>
<evidence type="ECO:0000256" key="7">
    <source>
        <dbReference type="HAMAP-Rule" id="MF_01215"/>
    </source>
</evidence>
<evidence type="ECO:0000256" key="2">
    <source>
        <dbReference type="ARBA" id="ARBA00008847"/>
    </source>
</evidence>
<evidence type="ECO:0000256" key="3">
    <source>
        <dbReference type="ARBA" id="ARBA00022793"/>
    </source>
</evidence>
<proteinExistence type="inferred from homology"/>
<dbReference type="Proteomes" id="UP001257739">
    <property type="component" value="Unassembled WGS sequence"/>
</dbReference>
<keyword evidence="4 7" id="KW-0665">Pyrimidine biosynthesis</keyword>
<dbReference type="InterPro" id="IPR011995">
    <property type="entry name" value="OMPdecase_type-2"/>
</dbReference>
<dbReference type="RefSeq" id="WP_309969210.1">
    <property type="nucleotide sequence ID" value="NZ_JAVDWH010000001.1"/>
</dbReference>
<comment type="catalytic activity">
    <reaction evidence="6 7">
        <text>orotidine 5'-phosphate + H(+) = UMP + CO2</text>
        <dbReference type="Rhea" id="RHEA:11596"/>
        <dbReference type="ChEBI" id="CHEBI:15378"/>
        <dbReference type="ChEBI" id="CHEBI:16526"/>
        <dbReference type="ChEBI" id="CHEBI:57538"/>
        <dbReference type="ChEBI" id="CHEBI:57865"/>
        <dbReference type="EC" id="4.1.1.23"/>
    </reaction>
</comment>
<dbReference type="EMBL" id="JAVDWH010000001">
    <property type="protein sequence ID" value="MDR7086756.1"/>
    <property type="molecule type" value="Genomic_DNA"/>
</dbReference>
<evidence type="ECO:0000256" key="5">
    <source>
        <dbReference type="ARBA" id="ARBA00023239"/>
    </source>
</evidence>
<comment type="similarity">
    <text evidence="2 7">Belongs to the OMP decarboxylase family. Type 2 subfamily.</text>
</comment>
<protein>
    <recommendedName>
        <fullName evidence="7">Orotidine 5'-phosphate decarboxylase</fullName>
        <ecNumber evidence="7">4.1.1.23</ecNumber>
    </recommendedName>
    <alternativeName>
        <fullName evidence="7">OMP decarboxylase</fullName>
        <shortName evidence="7">OMPDCase</shortName>
        <shortName evidence="7">OMPdecase</shortName>
    </alternativeName>
</protein>
<dbReference type="InterPro" id="IPR018089">
    <property type="entry name" value="OMPdecase_AS"/>
</dbReference>
<dbReference type="PANTHER" id="PTHR43375">
    <property type="entry name" value="OROTIDINE 5'-PHOSPHATE DECARBOXYLASE"/>
    <property type="match status" value="1"/>
</dbReference>
<gene>
    <name evidence="7" type="primary">pyrF</name>
    <name evidence="9" type="ORF">J2X11_001595</name>
</gene>
<dbReference type="InterPro" id="IPR013785">
    <property type="entry name" value="Aldolase_TIM"/>
</dbReference>
<dbReference type="NCBIfam" id="TIGR02127">
    <property type="entry name" value="pyrF_sub2"/>
    <property type="match status" value="1"/>
</dbReference>
<feature type="domain" description="Orotidine 5'-phosphate decarboxylase" evidence="8">
    <location>
        <begin position="16"/>
        <end position="260"/>
    </location>
</feature>
<accession>A0ABU1UNJ9</accession>
<evidence type="ECO:0000256" key="4">
    <source>
        <dbReference type="ARBA" id="ARBA00022975"/>
    </source>
</evidence>
<dbReference type="GO" id="GO:0004590">
    <property type="term" value="F:orotidine-5'-phosphate decarboxylase activity"/>
    <property type="evidence" value="ECO:0007669"/>
    <property type="project" value="UniProtKB-EC"/>
</dbReference>
<dbReference type="CDD" id="cd04725">
    <property type="entry name" value="OMP_decarboxylase_like"/>
    <property type="match status" value="1"/>
</dbReference>
<dbReference type="PROSITE" id="PS00156">
    <property type="entry name" value="OMPDECASE"/>
    <property type="match status" value="1"/>
</dbReference>
<dbReference type="HAMAP" id="MF_01215">
    <property type="entry name" value="OMPdecase_type2"/>
    <property type="match status" value="1"/>
</dbReference>
<comment type="pathway">
    <text evidence="1 7">Pyrimidine metabolism; UMP biosynthesis via de novo pathway; UMP from orotate: step 2/2.</text>
</comment>
<dbReference type="InterPro" id="IPR011060">
    <property type="entry name" value="RibuloseP-bd_barrel"/>
</dbReference>
<keyword evidence="10" id="KW-1185">Reference proteome</keyword>
<evidence type="ECO:0000256" key="6">
    <source>
        <dbReference type="ARBA" id="ARBA00049157"/>
    </source>
</evidence>
<sequence>MSFGSRARAAMAAYGPACVGIDPHAELLAEWELPDSVEGLDRFASICVEAFAGHVAFVKPQSAFFERFGAQGVVILERTIQDLRHTGTLVVLDVKRGDIGSTAAAYADAYLDEDAPMAADAITVSPFLGFGSLQPFFDVAERNDAGVFVLALTSNKEGPEVQHALNGDTTVAGGMLSQLAALNAGQSPMGSFGAVVGATIGDVGEDLAINGPLLVPGFGAQGGTVNDIRRLFSSVIDNVIPSTSRGVLAEGPDVSALRDSVARVNSELVGS</sequence>
<dbReference type="PANTHER" id="PTHR43375:SF1">
    <property type="entry name" value="OROTIDINE 5'-PHOSPHATE DECARBOXYLASE"/>
    <property type="match status" value="1"/>
</dbReference>
<evidence type="ECO:0000256" key="1">
    <source>
        <dbReference type="ARBA" id="ARBA00004861"/>
    </source>
</evidence>
<dbReference type="Gene3D" id="3.20.20.70">
    <property type="entry name" value="Aldolase class I"/>
    <property type="match status" value="1"/>
</dbReference>
<evidence type="ECO:0000259" key="8">
    <source>
        <dbReference type="SMART" id="SM00934"/>
    </source>
</evidence>
<dbReference type="Pfam" id="PF00215">
    <property type="entry name" value="OMPdecase"/>
    <property type="match status" value="1"/>
</dbReference>
<evidence type="ECO:0000313" key="9">
    <source>
        <dbReference type="EMBL" id="MDR7086756.1"/>
    </source>
</evidence>
<reference evidence="9 10" key="1">
    <citation type="submission" date="2023-07" db="EMBL/GenBank/DDBJ databases">
        <title>Sorghum-associated microbial communities from plants grown in Nebraska, USA.</title>
        <authorList>
            <person name="Schachtman D."/>
        </authorList>
    </citation>
    <scope>NUCLEOTIDE SEQUENCE [LARGE SCALE GENOMIC DNA]</scope>
    <source>
        <strain evidence="9 10">BE248</strain>
    </source>
</reference>